<comment type="caution">
    <text evidence="1">The sequence shown here is derived from an EMBL/GenBank/DDBJ whole genome shotgun (WGS) entry which is preliminary data.</text>
</comment>
<name>A0ABS5VLS6_9BACT</name>
<sequence length="135" mass="15784">MSEELSTKKIIHYEDLLNERKRLEILIENQKNIIRHDLEELKNEFKKEIRPAVEAASFVKKIAKPETRNGTLLKAGASLAFDFALKRMFNKSNFVIQWIVPRLLKNYTSHILYKWQETPTHNGRAFPNKSTSGVM</sequence>
<evidence type="ECO:0000313" key="1">
    <source>
        <dbReference type="EMBL" id="MBT1702418.1"/>
    </source>
</evidence>
<reference evidence="1 2" key="1">
    <citation type="submission" date="2021-05" db="EMBL/GenBank/DDBJ databases">
        <title>A Polyphasic approach of four new species of the genus Ohtaekwangia: Ohtaekwangia histidinii sp. nov., Ohtaekwangia cretensis sp. nov., Ohtaekwangia indiensis sp. nov., Ohtaekwangia reichenbachii sp. nov. from diverse environment.</title>
        <authorList>
            <person name="Octaviana S."/>
        </authorList>
    </citation>
    <scope>NUCLEOTIDE SEQUENCE [LARGE SCALE GENOMIC DNA]</scope>
    <source>
        <strain evidence="1 2">PWU20</strain>
    </source>
</reference>
<evidence type="ECO:0000313" key="2">
    <source>
        <dbReference type="Proteomes" id="UP000772618"/>
    </source>
</evidence>
<dbReference type="EMBL" id="JAHESD010000005">
    <property type="protein sequence ID" value="MBT1702418.1"/>
    <property type="molecule type" value="Genomic_DNA"/>
</dbReference>
<organism evidence="1 2">
    <name type="scientific">Chryseosolibacter indicus</name>
    <dbReference type="NCBI Taxonomy" id="2782351"/>
    <lineage>
        <taxon>Bacteria</taxon>
        <taxon>Pseudomonadati</taxon>
        <taxon>Bacteroidota</taxon>
        <taxon>Cytophagia</taxon>
        <taxon>Cytophagales</taxon>
        <taxon>Chryseotaleaceae</taxon>
        <taxon>Chryseosolibacter</taxon>
    </lineage>
</organism>
<keyword evidence="2" id="KW-1185">Reference proteome</keyword>
<protein>
    <submittedName>
        <fullName evidence="1">Uncharacterized protein</fullName>
    </submittedName>
</protein>
<proteinExistence type="predicted"/>
<accession>A0ABS5VLS6</accession>
<dbReference type="RefSeq" id="WP_254152340.1">
    <property type="nucleotide sequence ID" value="NZ_JAHESD010000005.1"/>
</dbReference>
<gene>
    <name evidence="1" type="ORF">KK060_03955</name>
</gene>
<dbReference type="Proteomes" id="UP000772618">
    <property type="component" value="Unassembled WGS sequence"/>
</dbReference>